<name>A0A915NJM9_9BILA</name>
<dbReference type="PANTHER" id="PTHR28556">
    <property type="entry name" value="TRANSMEMBRANE PROTEIN 106B"/>
    <property type="match status" value="1"/>
</dbReference>
<evidence type="ECO:0000259" key="2">
    <source>
        <dbReference type="Pfam" id="PF21002"/>
    </source>
</evidence>
<dbReference type="Pfam" id="PF21002">
    <property type="entry name" value="TMEM106_N"/>
    <property type="match status" value="1"/>
</dbReference>
<dbReference type="Proteomes" id="UP000887560">
    <property type="component" value="Unplaced"/>
</dbReference>
<dbReference type="InterPro" id="IPR009790">
    <property type="entry name" value="TMEM106"/>
</dbReference>
<sequence length="201" mass="22535">MKFSEPMMARISRWRETLLNILPSSTRRDGMETLEEYETNSTQSLTEGTSQTTPDYTELHGGSVCLFLFIFFSLCILGKLRVPCPSCKGSGLIPKELEGTLVALIPVNDERLKPKRTCLIVSFWVSLCVFVGSALIFLLMPRTVTLNSNRGPIEIVYVTGRDANHSSFIDFHFMNKINVTSGNYIPVDLVNITSIITSKFQ</sequence>
<dbReference type="WBParaSite" id="scf7180000419339.g3667">
    <property type="protein sequence ID" value="scf7180000419339.g3667"/>
    <property type="gene ID" value="scf7180000419339.g3667"/>
</dbReference>
<keyword evidence="3" id="KW-1185">Reference proteome</keyword>
<evidence type="ECO:0000256" key="1">
    <source>
        <dbReference type="SAM" id="Phobius"/>
    </source>
</evidence>
<reference evidence="4" key="1">
    <citation type="submission" date="2022-11" db="UniProtKB">
        <authorList>
            <consortium name="WormBaseParasite"/>
        </authorList>
    </citation>
    <scope>IDENTIFICATION</scope>
</reference>
<feature type="transmembrane region" description="Helical" evidence="1">
    <location>
        <begin position="59"/>
        <end position="78"/>
    </location>
</feature>
<feature type="transmembrane region" description="Helical" evidence="1">
    <location>
        <begin position="118"/>
        <end position="140"/>
    </location>
</feature>
<keyword evidence="1" id="KW-0472">Membrane</keyword>
<dbReference type="InterPro" id="IPR048511">
    <property type="entry name" value="TMEM106_N"/>
</dbReference>
<keyword evidence="1" id="KW-0812">Transmembrane</keyword>
<dbReference type="AlphaFoldDB" id="A0A915NJM9"/>
<feature type="domain" description="Transmembrane protein 106 N-terminal" evidence="2">
    <location>
        <begin position="77"/>
        <end position="117"/>
    </location>
</feature>
<evidence type="ECO:0000313" key="4">
    <source>
        <dbReference type="WBParaSite" id="scf7180000419339.g3667"/>
    </source>
</evidence>
<keyword evidence="1" id="KW-1133">Transmembrane helix</keyword>
<protein>
    <recommendedName>
        <fullName evidence="2">Transmembrane protein 106 N-terminal domain-containing protein</fullName>
    </recommendedName>
</protein>
<evidence type="ECO:0000313" key="3">
    <source>
        <dbReference type="Proteomes" id="UP000887560"/>
    </source>
</evidence>
<dbReference type="PANTHER" id="PTHR28556:SF4">
    <property type="entry name" value="TRANSMEMBRANE PROTEIN 106A"/>
    <property type="match status" value="1"/>
</dbReference>
<accession>A0A915NJM9</accession>
<proteinExistence type="predicted"/>
<organism evidence="3 4">
    <name type="scientific">Meloidogyne floridensis</name>
    <dbReference type="NCBI Taxonomy" id="298350"/>
    <lineage>
        <taxon>Eukaryota</taxon>
        <taxon>Metazoa</taxon>
        <taxon>Ecdysozoa</taxon>
        <taxon>Nematoda</taxon>
        <taxon>Chromadorea</taxon>
        <taxon>Rhabditida</taxon>
        <taxon>Tylenchina</taxon>
        <taxon>Tylenchomorpha</taxon>
        <taxon>Tylenchoidea</taxon>
        <taxon>Meloidogynidae</taxon>
        <taxon>Meloidogyninae</taxon>
        <taxon>Meloidogyne</taxon>
    </lineage>
</organism>